<evidence type="ECO:0000256" key="10">
    <source>
        <dbReference type="ARBA" id="ARBA00059118"/>
    </source>
</evidence>
<evidence type="ECO:0000256" key="8">
    <source>
        <dbReference type="ARBA" id="ARBA00023180"/>
    </source>
</evidence>
<dbReference type="GO" id="GO:0005886">
    <property type="term" value="C:plasma membrane"/>
    <property type="evidence" value="ECO:0007669"/>
    <property type="project" value="UniProtKB-SubCell"/>
</dbReference>
<evidence type="ECO:0000256" key="12">
    <source>
        <dbReference type="ARBA" id="ARBA00068460"/>
    </source>
</evidence>
<feature type="transmembrane region" description="Helical" evidence="14">
    <location>
        <begin position="125"/>
        <end position="147"/>
    </location>
</feature>
<evidence type="ECO:0000256" key="2">
    <source>
        <dbReference type="ARBA" id="ARBA00022475"/>
    </source>
</evidence>
<evidence type="ECO:0000256" key="4">
    <source>
        <dbReference type="ARBA" id="ARBA00022729"/>
    </source>
</evidence>
<keyword evidence="6 14" id="KW-0472">Membrane</keyword>
<evidence type="ECO:0000256" key="1">
    <source>
        <dbReference type="ARBA" id="ARBA00004251"/>
    </source>
</evidence>
<dbReference type="STRING" id="13616.ENSMODP00000038350"/>
<evidence type="ECO:0000313" key="17">
    <source>
        <dbReference type="Proteomes" id="UP000002280"/>
    </source>
</evidence>
<dbReference type="Proteomes" id="UP000002280">
    <property type="component" value="Chromosome 4"/>
</dbReference>
<keyword evidence="8" id="KW-0325">Glycoprotein</keyword>
<dbReference type="eggNOG" id="ENOG502SQW2">
    <property type="taxonomic scope" value="Eukaryota"/>
</dbReference>
<dbReference type="PROSITE" id="PS50835">
    <property type="entry name" value="IG_LIKE"/>
    <property type="match status" value="1"/>
</dbReference>
<dbReference type="Gene3D" id="2.60.40.10">
    <property type="entry name" value="Immunoglobulins"/>
    <property type="match status" value="1"/>
</dbReference>
<evidence type="ECO:0000256" key="13">
    <source>
        <dbReference type="ARBA" id="ARBA00079912"/>
    </source>
</evidence>
<dbReference type="GO" id="GO:0032695">
    <property type="term" value="P:negative regulation of interleukin-12 production"/>
    <property type="evidence" value="ECO:0000318"/>
    <property type="project" value="GO_Central"/>
</dbReference>
<evidence type="ECO:0000256" key="6">
    <source>
        <dbReference type="ARBA" id="ARBA00023136"/>
    </source>
</evidence>
<dbReference type="OMA" id="SANCHQM"/>
<comment type="subunit">
    <text evidence="11">Homodimer in cis; binds with high affinity to PVR, forming a heterotetrameric assembly of two TIGIT and two PVR molecules. Binds with lower affinity to NECTIN2 and NECTIN3. Interacts with GRB2. Interacts with NECTIN4.</text>
</comment>
<keyword evidence="3 14" id="KW-0812">Transmembrane</keyword>
<evidence type="ECO:0000259" key="15">
    <source>
        <dbReference type="PROSITE" id="PS50835"/>
    </source>
</evidence>
<reference evidence="16" key="2">
    <citation type="submission" date="2025-08" db="UniProtKB">
        <authorList>
            <consortium name="Ensembl"/>
        </authorList>
    </citation>
    <scope>IDENTIFICATION</scope>
</reference>
<dbReference type="Bgee" id="ENSMODG00000025557">
    <property type="expression patterns" value="Expressed in ovary"/>
</dbReference>
<keyword evidence="17" id="KW-1185">Reference proteome</keyword>
<dbReference type="Ensembl" id="ENSMODT00000039950.3">
    <property type="protein sequence ID" value="ENSMODP00000038350.3"/>
    <property type="gene ID" value="ENSMODG00000025557.3"/>
</dbReference>
<dbReference type="AlphaFoldDB" id="F6UIB1"/>
<sequence length="238" mass="26248">MTGRILTVENISALEGTSATLQCHLLYTAAEITQVSWKRNGHLLALHDSIYGSVIDPAFRKKVTLAPAYGITLLSLNASDTGEYLCDFYTFPDGIYKGKIFLEVTLPSLPEDSEADALDSSHSRISFGIMVSVIIISAATVIMLVILGAMRKTFRINSANCHQMGRSPSKQNELRSASLGSCLPTEAIPMTINQIYELENGIEESRTYFNIIGYRSLNSFNFSVETRVPTNEKHKIDS</sequence>
<proteinExistence type="predicted"/>
<comment type="function">
    <text evidence="10">Inhibitory receptor that plays a role in the modulation of immune responses. Suppresses T-cell activation by promoting the generation of mature immunoregulatory dendritic cells. Upon binding to its ligands PVR/CD155 or NECTIN2/CD112, which are expressed on antigen-presenting cells, sends inhibitory signals to the T-cell or NK cell. Mechanistically, interaction with ligand leads to phosphorylation of the cytoplasmic tail by Src family tyrosine kinases such as FYN or LCK, allowing subsequent binding to adapter GRB2 and SHIP1/INPP5D. In turn, inhibits PI3K and MAPK signaling cascades. In addition, associates with beta-arrestin-2/ARRB2 to recruit SHIP1/INPP5D that suppresses autoubiquitination of TRAF6 and subsequently inhibits NF-kappa-B signaling pathway. Also acts as a receptor for NECTIN4 to inhibit NK cell cytotoxicity.</text>
</comment>
<evidence type="ECO:0000256" key="3">
    <source>
        <dbReference type="ARBA" id="ARBA00022692"/>
    </source>
</evidence>
<dbReference type="PANTHER" id="PTHR47734">
    <property type="entry name" value="T-CELL IMMUNORECEPTOR WITH IG AND ITIM DOMAINS PROTEIN, TIGIT"/>
    <property type="match status" value="1"/>
</dbReference>
<dbReference type="InterPro" id="IPR007110">
    <property type="entry name" value="Ig-like_dom"/>
</dbReference>
<dbReference type="HOGENOM" id="CLU_073090_0_0_1"/>
<protein>
    <recommendedName>
        <fullName evidence="12">T-cell immunoreceptor with Ig and ITIM domains</fullName>
    </recommendedName>
    <alternativeName>
        <fullName evidence="13">V-set and transmembrane domain-containing protein 3</fullName>
    </alternativeName>
</protein>
<dbReference type="SMART" id="SM00409">
    <property type="entry name" value="IG"/>
    <property type="match status" value="1"/>
</dbReference>
<dbReference type="InterPro" id="IPR003599">
    <property type="entry name" value="Ig_sub"/>
</dbReference>
<keyword evidence="5 14" id="KW-1133">Transmembrane helix</keyword>
<keyword evidence="2" id="KW-1003">Cell membrane</keyword>
<reference evidence="16" key="3">
    <citation type="submission" date="2025-09" db="UniProtKB">
        <authorList>
            <consortium name="Ensembl"/>
        </authorList>
    </citation>
    <scope>IDENTIFICATION</scope>
</reference>
<comment type="subcellular location">
    <subcellularLocation>
        <location evidence="1">Cell membrane</location>
        <topology evidence="1">Single-pass type I membrane protein</topology>
    </subcellularLocation>
</comment>
<accession>F6UIB1</accession>
<feature type="domain" description="Ig-like" evidence="15">
    <location>
        <begin position="1"/>
        <end position="86"/>
    </location>
</feature>
<organism evidence="16 17">
    <name type="scientific">Monodelphis domestica</name>
    <name type="common">Gray short-tailed opossum</name>
    <dbReference type="NCBI Taxonomy" id="13616"/>
    <lineage>
        <taxon>Eukaryota</taxon>
        <taxon>Metazoa</taxon>
        <taxon>Chordata</taxon>
        <taxon>Craniata</taxon>
        <taxon>Vertebrata</taxon>
        <taxon>Euteleostomi</taxon>
        <taxon>Mammalia</taxon>
        <taxon>Metatheria</taxon>
        <taxon>Didelphimorphia</taxon>
        <taxon>Didelphidae</taxon>
        <taxon>Monodelphis</taxon>
    </lineage>
</organism>
<dbReference type="InParanoid" id="F6UIB1"/>
<keyword evidence="9" id="KW-0393">Immunoglobulin domain</keyword>
<dbReference type="GO" id="GO:0032733">
    <property type="term" value="P:positive regulation of interleukin-10 production"/>
    <property type="evidence" value="ECO:0000318"/>
    <property type="project" value="GO_Central"/>
</dbReference>
<evidence type="ECO:0000256" key="5">
    <source>
        <dbReference type="ARBA" id="ARBA00022989"/>
    </source>
</evidence>
<evidence type="ECO:0000313" key="16">
    <source>
        <dbReference type="Ensembl" id="ENSMODP00000038350.3"/>
    </source>
</evidence>
<dbReference type="InterPro" id="IPR013106">
    <property type="entry name" value="Ig_V-set"/>
</dbReference>
<evidence type="ECO:0000256" key="11">
    <source>
        <dbReference type="ARBA" id="ARBA00062443"/>
    </source>
</evidence>
<dbReference type="InterPro" id="IPR042948">
    <property type="entry name" value="TIGIT"/>
</dbReference>
<dbReference type="GO" id="GO:0005102">
    <property type="term" value="F:signaling receptor binding"/>
    <property type="evidence" value="ECO:0000318"/>
    <property type="project" value="GO_Central"/>
</dbReference>
<dbReference type="InterPro" id="IPR036179">
    <property type="entry name" value="Ig-like_dom_sf"/>
</dbReference>
<dbReference type="Pfam" id="PF07686">
    <property type="entry name" value="V-set"/>
    <property type="match status" value="1"/>
</dbReference>
<evidence type="ECO:0000256" key="9">
    <source>
        <dbReference type="ARBA" id="ARBA00023319"/>
    </source>
</evidence>
<reference evidence="16 17" key="1">
    <citation type="journal article" date="2007" name="Nature">
        <title>Genome of the marsupial Monodelphis domestica reveals innovation in non-coding sequences.</title>
        <authorList>
            <person name="Mikkelsen T.S."/>
            <person name="Wakefield M.J."/>
            <person name="Aken B."/>
            <person name="Amemiya C.T."/>
            <person name="Chang J.L."/>
            <person name="Duke S."/>
            <person name="Garber M."/>
            <person name="Gentles A.J."/>
            <person name="Goodstadt L."/>
            <person name="Heger A."/>
            <person name="Jurka J."/>
            <person name="Kamal M."/>
            <person name="Mauceli E."/>
            <person name="Searle S.M."/>
            <person name="Sharpe T."/>
            <person name="Baker M.L."/>
            <person name="Batzer M.A."/>
            <person name="Benos P.V."/>
            <person name="Belov K."/>
            <person name="Clamp M."/>
            <person name="Cook A."/>
            <person name="Cuff J."/>
            <person name="Das R."/>
            <person name="Davidow L."/>
            <person name="Deakin J.E."/>
            <person name="Fazzari M.J."/>
            <person name="Glass J.L."/>
            <person name="Grabherr M."/>
            <person name="Greally J.M."/>
            <person name="Gu W."/>
            <person name="Hore T.A."/>
            <person name="Huttley G.A."/>
            <person name="Kleber M."/>
            <person name="Jirtle R.L."/>
            <person name="Koina E."/>
            <person name="Lee J.T."/>
            <person name="Mahony S."/>
            <person name="Marra M.A."/>
            <person name="Miller R.D."/>
            <person name="Nicholls R.D."/>
            <person name="Oda M."/>
            <person name="Papenfuss A.T."/>
            <person name="Parra Z.E."/>
            <person name="Pollock D.D."/>
            <person name="Ray D.A."/>
            <person name="Schein J.E."/>
            <person name="Speed T.P."/>
            <person name="Thompson K."/>
            <person name="VandeBerg J.L."/>
            <person name="Wade C.M."/>
            <person name="Walker J.A."/>
            <person name="Waters P.D."/>
            <person name="Webber C."/>
            <person name="Weidman J.R."/>
            <person name="Xie X."/>
            <person name="Zody M.C."/>
            <person name="Baldwin J."/>
            <person name="Abdouelleil A."/>
            <person name="Abdulkadir J."/>
            <person name="Abebe A."/>
            <person name="Abera B."/>
            <person name="Abreu J."/>
            <person name="Acer S.C."/>
            <person name="Aftuck L."/>
            <person name="Alexander A."/>
            <person name="An P."/>
            <person name="Anderson E."/>
            <person name="Anderson S."/>
            <person name="Arachi H."/>
            <person name="Azer M."/>
            <person name="Bachantsang P."/>
            <person name="Barry A."/>
            <person name="Bayul T."/>
            <person name="Berlin A."/>
            <person name="Bessette D."/>
            <person name="Bloom T."/>
            <person name="Bloom T."/>
            <person name="Boguslavskiy L."/>
            <person name="Bonnet C."/>
            <person name="Boukhgalter B."/>
            <person name="Bourzgui I."/>
            <person name="Brown A."/>
            <person name="Cahill P."/>
            <person name="Channer S."/>
            <person name="Cheshatsang Y."/>
            <person name="Chuda L."/>
            <person name="Citroen M."/>
            <person name="Collymore A."/>
            <person name="Cooke P."/>
            <person name="Costello M."/>
            <person name="D'Aco K."/>
            <person name="Daza R."/>
            <person name="De Haan G."/>
            <person name="DeGray S."/>
            <person name="DeMaso C."/>
            <person name="Dhargay N."/>
            <person name="Dooley K."/>
            <person name="Dooley E."/>
            <person name="Doricent M."/>
            <person name="Dorje P."/>
            <person name="Dorjee K."/>
            <person name="Dupes A."/>
            <person name="Elong R."/>
            <person name="Falk J."/>
            <person name="Farina A."/>
            <person name="Faro S."/>
            <person name="Ferguson D."/>
            <person name="Fisher S."/>
            <person name="Foley C.D."/>
            <person name="Franke A."/>
            <person name="Friedrich D."/>
            <person name="Gadbois L."/>
            <person name="Gearin G."/>
            <person name="Gearin C.R."/>
            <person name="Giannoukos G."/>
            <person name="Goode T."/>
            <person name="Graham J."/>
            <person name="Grandbois E."/>
            <person name="Grewal S."/>
            <person name="Gyaltsen K."/>
            <person name="Hafez N."/>
            <person name="Hagos B."/>
            <person name="Hall J."/>
            <person name="Henson C."/>
            <person name="Hollinger A."/>
            <person name="Honan T."/>
            <person name="Huard M.D."/>
            <person name="Hughes L."/>
            <person name="Hurhula B."/>
            <person name="Husby M.E."/>
            <person name="Kamat A."/>
            <person name="Kanga B."/>
            <person name="Kashin S."/>
            <person name="Khazanovich D."/>
            <person name="Kisner P."/>
            <person name="Lance K."/>
            <person name="Lara M."/>
            <person name="Lee W."/>
            <person name="Lennon N."/>
            <person name="Letendre F."/>
            <person name="LeVine R."/>
            <person name="Lipovsky A."/>
            <person name="Liu X."/>
            <person name="Liu J."/>
            <person name="Liu S."/>
            <person name="Lokyitsang T."/>
            <person name="Lokyitsang Y."/>
            <person name="Lubonja R."/>
            <person name="Lui A."/>
            <person name="MacDonald P."/>
            <person name="Magnisalis V."/>
            <person name="Maru K."/>
            <person name="Matthews C."/>
            <person name="McCusker W."/>
            <person name="McDonough S."/>
            <person name="Mehta T."/>
            <person name="Meldrim J."/>
            <person name="Meneus L."/>
            <person name="Mihai O."/>
            <person name="Mihalev A."/>
            <person name="Mihova T."/>
            <person name="Mittelman R."/>
            <person name="Mlenga V."/>
            <person name="Montmayeur A."/>
            <person name="Mulrain L."/>
            <person name="Navidi A."/>
            <person name="Naylor J."/>
            <person name="Negash T."/>
            <person name="Nguyen T."/>
            <person name="Nguyen N."/>
            <person name="Nicol R."/>
            <person name="Norbu C."/>
            <person name="Norbu N."/>
            <person name="Novod N."/>
            <person name="O'Neill B."/>
            <person name="Osman S."/>
            <person name="Markiewicz E."/>
            <person name="Oyono O.L."/>
            <person name="Patti C."/>
            <person name="Phunkhang P."/>
            <person name="Pierre F."/>
            <person name="Priest M."/>
            <person name="Raghuraman S."/>
            <person name="Rege F."/>
            <person name="Reyes R."/>
            <person name="Rise C."/>
            <person name="Rogov P."/>
            <person name="Ross K."/>
            <person name="Ryan E."/>
            <person name="Settipalli S."/>
            <person name="Shea T."/>
            <person name="Sherpa N."/>
            <person name="Shi L."/>
            <person name="Shih D."/>
            <person name="Sparrow T."/>
            <person name="Spaulding J."/>
            <person name="Stalker J."/>
            <person name="Stange-Thomann N."/>
            <person name="Stavropoulos S."/>
            <person name="Stone C."/>
            <person name="Strader C."/>
            <person name="Tesfaye S."/>
            <person name="Thomson T."/>
            <person name="Thoulutsang Y."/>
            <person name="Thoulutsang D."/>
            <person name="Topham K."/>
            <person name="Topping I."/>
            <person name="Tsamla T."/>
            <person name="Vassiliev H."/>
            <person name="Vo A."/>
            <person name="Wangchuk T."/>
            <person name="Wangdi T."/>
            <person name="Weiand M."/>
            <person name="Wilkinson J."/>
            <person name="Wilson A."/>
            <person name="Yadav S."/>
            <person name="Young G."/>
            <person name="Yu Q."/>
            <person name="Zembek L."/>
            <person name="Zhong D."/>
            <person name="Zimmer A."/>
            <person name="Zwirko Z."/>
            <person name="Jaffe D.B."/>
            <person name="Alvarez P."/>
            <person name="Brockman W."/>
            <person name="Butler J."/>
            <person name="Chin C."/>
            <person name="Gnerre S."/>
            <person name="MacCallum I."/>
            <person name="Graves J.A."/>
            <person name="Ponting C.P."/>
            <person name="Breen M."/>
            <person name="Samollow P.B."/>
            <person name="Lander E.S."/>
            <person name="Lindblad-Toh K."/>
        </authorList>
    </citation>
    <scope>NUCLEOTIDE SEQUENCE [LARGE SCALE GENOMIC DNA]</scope>
</reference>
<dbReference type="InterPro" id="IPR013783">
    <property type="entry name" value="Ig-like_fold"/>
</dbReference>
<keyword evidence="4" id="KW-0732">Signal</keyword>
<dbReference type="SUPFAM" id="SSF48726">
    <property type="entry name" value="Immunoglobulin"/>
    <property type="match status" value="1"/>
</dbReference>
<dbReference type="GO" id="GO:0050868">
    <property type="term" value="P:negative regulation of T cell activation"/>
    <property type="evidence" value="ECO:0000318"/>
    <property type="project" value="GO_Central"/>
</dbReference>
<dbReference type="GO" id="GO:0009986">
    <property type="term" value="C:cell surface"/>
    <property type="evidence" value="ECO:0000318"/>
    <property type="project" value="GO_Central"/>
</dbReference>
<dbReference type="PANTHER" id="PTHR47734:SF1">
    <property type="entry name" value="T-CELL IMMUNORECEPTOR WITH IG AND ITIM DOMAINS"/>
    <property type="match status" value="1"/>
</dbReference>
<dbReference type="GeneTree" id="ENSGT00390000012671"/>
<evidence type="ECO:0000256" key="14">
    <source>
        <dbReference type="SAM" id="Phobius"/>
    </source>
</evidence>
<dbReference type="FunCoup" id="F6UIB1">
    <property type="interactions" value="109"/>
</dbReference>
<keyword evidence="7" id="KW-1015">Disulfide bond</keyword>
<dbReference type="FunFam" id="2.60.40.10:FF:001182">
    <property type="entry name" value="T-cell immunoreceptor with Ig and ITIM domains"/>
    <property type="match status" value="1"/>
</dbReference>
<name>F6UIB1_MONDO</name>
<evidence type="ECO:0000256" key="7">
    <source>
        <dbReference type="ARBA" id="ARBA00023157"/>
    </source>
</evidence>